<evidence type="ECO:0000256" key="3">
    <source>
        <dbReference type="ARBA" id="ARBA00008715"/>
    </source>
</evidence>
<comment type="similarity">
    <text evidence="3 10">Belongs to the ALG6/ALG8 glucosyltransferase family.</text>
</comment>
<comment type="pathway">
    <text evidence="2 10">Protein modification; protein glycosylation.</text>
</comment>
<dbReference type="GO" id="GO:0042283">
    <property type="term" value="F:dolichyl pyrophosphate Glc1Man9GlcNAc2 alpha-1,3-glucosyltransferase activity"/>
    <property type="evidence" value="ECO:0007669"/>
    <property type="project" value="TreeGrafter"/>
</dbReference>
<feature type="transmembrane region" description="Helical" evidence="10">
    <location>
        <begin position="525"/>
        <end position="544"/>
    </location>
</feature>
<evidence type="ECO:0000256" key="11">
    <source>
        <dbReference type="SAM" id="MobiDB-lite"/>
    </source>
</evidence>
<dbReference type="EMBL" id="VCGU01000458">
    <property type="protein sequence ID" value="TRY63455.1"/>
    <property type="molecule type" value="Genomic_DNA"/>
</dbReference>
<organism evidence="12 13">
    <name type="scientific">Tigriopus californicus</name>
    <name type="common">Marine copepod</name>
    <dbReference type="NCBI Taxonomy" id="6832"/>
    <lineage>
        <taxon>Eukaryota</taxon>
        <taxon>Metazoa</taxon>
        <taxon>Ecdysozoa</taxon>
        <taxon>Arthropoda</taxon>
        <taxon>Crustacea</taxon>
        <taxon>Multicrustacea</taxon>
        <taxon>Hexanauplia</taxon>
        <taxon>Copepoda</taxon>
        <taxon>Harpacticoida</taxon>
        <taxon>Harpacticidae</taxon>
        <taxon>Tigriopus</taxon>
    </lineage>
</organism>
<dbReference type="Proteomes" id="UP000318571">
    <property type="component" value="Chromosome 10"/>
</dbReference>
<gene>
    <name evidence="12" type="ORF">TCAL_00872</name>
</gene>
<keyword evidence="5 10" id="KW-0808">Transferase</keyword>
<sequence>MNEAEKRRLLRRRRILANQSQRIQSILQEHSEREPALEGLKPASLEDYPSTQDLPPLLEPTPAEATISGYAPEPTSIQIPGQASSHFSAESSPPAADPVLVSSVTDDLQTPLSMSNPMEFWFLWGMFGLGGTAALVSNVSFLAGMPWTLLAFILVASYLIVIDATVSRPRAGSGPMTMLTLALKLGGVREVWLEVVAVSCVKLCLWPAYRSTDFEVHRNWLAITHSLPISQWYTDQTSSWTLDYPPFFAWWEFILSQVAYYFDPDMLVVTHLNHATRSTILFQRLSVIAGDLVLALGVHRCFGGLKRLGHFTTSGLWGVLVLILANGGLLIVDHIHFQYNGFLFGVSLLSLGAMMQSKHLESAFWFCFVLNLKHIYLYCAPVYFVYLLRSYVLQGKNWWRVLSRLIALGTTVIGVFALSFGPWIYHGQMAIVLGRLFPFKRGLCHAYWAPNFWAVYNICDKIVALIGRRLDWFKLSNDHASMTGGLVQEFDHAVLPSVAPLTTFLLSLISMVPSLVHLWRHPRNVLSFLKAVVLCNFGAFLFGWHVHEKAILHVTIPLTIVACLERREAKILMFLSLTAHVSLLPLLYRAQESVLKISIVLFSWVFYIRWYGQRYQNMVRLPLSCWEACYCIGHALVVIFETVIFPCLPLTLQASWPFLPLLLYSEYCALGLLYAWIQLNRSLLFNPAISLK</sequence>
<evidence type="ECO:0000256" key="10">
    <source>
        <dbReference type="RuleBase" id="RU363110"/>
    </source>
</evidence>
<feature type="transmembrane region" description="Helical" evidence="10">
    <location>
        <begin position="624"/>
        <end position="645"/>
    </location>
</feature>
<keyword evidence="9 10" id="KW-0472">Membrane</keyword>
<evidence type="ECO:0000256" key="1">
    <source>
        <dbReference type="ARBA" id="ARBA00004477"/>
    </source>
</evidence>
<dbReference type="OrthoDB" id="1689333at2759"/>
<feature type="transmembrane region" description="Helical" evidence="10">
    <location>
        <begin position="498"/>
        <end position="518"/>
    </location>
</feature>
<dbReference type="AlphaFoldDB" id="A0A553NDG7"/>
<evidence type="ECO:0000256" key="4">
    <source>
        <dbReference type="ARBA" id="ARBA00022676"/>
    </source>
</evidence>
<dbReference type="GO" id="GO:0005789">
    <property type="term" value="C:endoplasmic reticulum membrane"/>
    <property type="evidence" value="ECO:0007669"/>
    <property type="project" value="UniProtKB-SubCell"/>
</dbReference>
<reference evidence="12 13" key="1">
    <citation type="journal article" date="2018" name="Nat. Ecol. Evol.">
        <title>Genomic signatures of mitonuclear coevolution across populations of Tigriopus californicus.</title>
        <authorList>
            <person name="Barreto F.S."/>
            <person name="Watson E.T."/>
            <person name="Lima T.G."/>
            <person name="Willett C.S."/>
            <person name="Edmands S."/>
            <person name="Li W."/>
            <person name="Burton R.S."/>
        </authorList>
    </citation>
    <scope>NUCLEOTIDE SEQUENCE [LARGE SCALE GENOMIC DNA]</scope>
    <source>
        <strain evidence="12 13">San Diego</strain>
    </source>
</reference>
<feature type="transmembrane region" description="Helical" evidence="10">
    <location>
        <begin position="339"/>
        <end position="355"/>
    </location>
</feature>
<keyword evidence="4 10" id="KW-0328">Glycosyltransferase</keyword>
<name>A0A553NDG7_TIGCA</name>
<feature type="transmembrane region" description="Helical" evidence="10">
    <location>
        <begin position="147"/>
        <end position="166"/>
    </location>
</feature>
<dbReference type="OMA" id="YHSTDFD"/>
<evidence type="ECO:0000256" key="8">
    <source>
        <dbReference type="ARBA" id="ARBA00022989"/>
    </source>
</evidence>
<comment type="subcellular location">
    <subcellularLocation>
        <location evidence="1 10">Endoplasmic reticulum membrane</location>
        <topology evidence="1 10">Multi-pass membrane protein</topology>
    </subcellularLocation>
</comment>
<dbReference type="GO" id="GO:0006487">
    <property type="term" value="P:protein N-linked glycosylation"/>
    <property type="evidence" value="ECO:0007669"/>
    <property type="project" value="TreeGrafter"/>
</dbReference>
<feature type="transmembrane region" description="Helical" evidence="10">
    <location>
        <begin position="657"/>
        <end position="677"/>
    </location>
</feature>
<evidence type="ECO:0000313" key="13">
    <source>
        <dbReference type="Proteomes" id="UP000318571"/>
    </source>
</evidence>
<feature type="transmembrane region" description="Helical" evidence="10">
    <location>
        <begin position="594"/>
        <end position="612"/>
    </location>
</feature>
<accession>A0A553NDG7</accession>
<evidence type="ECO:0000256" key="5">
    <source>
        <dbReference type="ARBA" id="ARBA00022679"/>
    </source>
</evidence>
<dbReference type="STRING" id="6832.A0A553NDG7"/>
<feature type="transmembrane region" description="Helical" evidence="10">
    <location>
        <begin position="405"/>
        <end position="425"/>
    </location>
</feature>
<evidence type="ECO:0000256" key="7">
    <source>
        <dbReference type="ARBA" id="ARBA00022824"/>
    </source>
</evidence>
<keyword evidence="7 10" id="KW-0256">Endoplasmic reticulum</keyword>
<dbReference type="InterPro" id="IPR004856">
    <property type="entry name" value="Glyco_trans_ALG6/ALG8"/>
</dbReference>
<dbReference type="Pfam" id="PF03155">
    <property type="entry name" value="Alg6_Alg8"/>
    <property type="match status" value="1"/>
</dbReference>
<keyword evidence="6 10" id="KW-0812">Transmembrane</keyword>
<feature type="compositionally biased region" description="Low complexity" evidence="11">
    <location>
        <begin position="54"/>
        <end position="66"/>
    </location>
</feature>
<feature type="transmembrane region" description="Helical" evidence="10">
    <location>
        <begin position="120"/>
        <end position="141"/>
    </location>
</feature>
<protein>
    <recommendedName>
        <fullName evidence="10">Alpha-1,3-glucosyltransferase</fullName>
        <ecNumber evidence="10">2.4.1.-</ecNumber>
    </recommendedName>
</protein>
<feature type="region of interest" description="Disordered" evidence="11">
    <location>
        <begin position="28"/>
        <end position="94"/>
    </location>
</feature>
<proteinExistence type="inferred from homology"/>
<dbReference type="EC" id="2.4.1.-" evidence="10"/>
<evidence type="ECO:0000256" key="6">
    <source>
        <dbReference type="ARBA" id="ARBA00022692"/>
    </source>
</evidence>
<dbReference type="UniPathway" id="UPA00378"/>
<evidence type="ECO:0000313" key="12">
    <source>
        <dbReference type="EMBL" id="TRY63455.1"/>
    </source>
</evidence>
<keyword evidence="13" id="KW-1185">Reference proteome</keyword>
<comment type="caution">
    <text evidence="12">The sequence shown here is derived from an EMBL/GenBank/DDBJ whole genome shotgun (WGS) entry which is preliminary data.</text>
</comment>
<dbReference type="PANTHER" id="PTHR12413">
    <property type="entry name" value="DOLICHYL GLYCOSYLTRANSFERASE"/>
    <property type="match status" value="1"/>
</dbReference>
<dbReference type="PANTHER" id="PTHR12413:SF2">
    <property type="entry name" value="DOLICHYL PYROPHOSPHATE GLC1MAN9GLCNAC2 ALPHA-1,3-GLUCOSYLTRANSFERASE-RELATED"/>
    <property type="match status" value="1"/>
</dbReference>
<feature type="compositionally biased region" description="Polar residues" evidence="11">
    <location>
        <begin position="75"/>
        <end position="91"/>
    </location>
</feature>
<keyword evidence="8 10" id="KW-1133">Transmembrane helix</keyword>
<evidence type="ECO:0000256" key="9">
    <source>
        <dbReference type="ARBA" id="ARBA00023136"/>
    </source>
</evidence>
<feature type="transmembrane region" description="Helical" evidence="10">
    <location>
        <begin position="375"/>
        <end position="393"/>
    </location>
</feature>
<feature type="transmembrane region" description="Helical" evidence="10">
    <location>
        <begin position="311"/>
        <end position="332"/>
    </location>
</feature>
<evidence type="ECO:0000256" key="2">
    <source>
        <dbReference type="ARBA" id="ARBA00004922"/>
    </source>
</evidence>